<dbReference type="AlphaFoldDB" id="A0A8H4PFH2"/>
<evidence type="ECO:0000313" key="3">
    <source>
        <dbReference type="Proteomes" id="UP000554235"/>
    </source>
</evidence>
<evidence type="ECO:0000313" key="2">
    <source>
        <dbReference type="EMBL" id="KAF4467656.1"/>
    </source>
</evidence>
<sequence>MGIHNNHHRTASRKQKAHRELPGEPTFAHLLSPFGIVRVSHHSPLPRALHWSGTTAPNLPAYIEQFGTGTTPRPRPMASAQNLVYATAMASVERCRALLGSLYLAFGR</sequence>
<feature type="region of interest" description="Disordered" evidence="1">
    <location>
        <begin position="1"/>
        <end position="20"/>
    </location>
</feature>
<accession>A0A8H4PFH2</accession>
<dbReference type="EMBL" id="JAADYS010000712">
    <property type="protein sequence ID" value="KAF4467656.1"/>
    <property type="molecule type" value="Genomic_DNA"/>
</dbReference>
<protein>
    <submittedName>
        <fullName evidence="2">Uncharacterized protein</fullName>
    </submittedName>
</protein>
<organism evidence="2 3">
    <name type="scientific">Fusarium albosuccineum</name>
    <dbReference type="NCBI Taxonomy" id="1237068"/>
    <lineage>
        <taxon>Eukaryota</taxon>
        <taxon>Fungi</taxon>
        <taxon>Dikarya</taxon>
        <taxon>Ascomycota</taxon>
        <taxon>Pezizomycotina</taxon>
        <taxon>Sordariomycetes</taxon>
        <taxon>Hypocreomycetidae</taxon>
        <taxon>Hypocreales</taxon>
        <taxon>Nectriaceae</taxon>
        <taxon>Fusarium</taxon>
        <taxon>Fusarium decemcellulare species complex</taxon>
    </lineage>
</organism>
<reference evidence="2 3" key="1">
    <citation type="submission" date="2020-01" db="EMBL/GenBank/DDBJ databases">
        <title>Identification and distribution of gene clusters putatively required for synthesis of sphingolipid metabolism inhibitors in phylogenetically diverse species of the filamentous fungus Fusarium.</title>
        <authorList>
            <person name="Kim H.-S."/>
            <person name="Busman M."/>
            <person name="Brown D.W."/>
            <person name="Divon H."/>
            <person name="Uhlig S."/>
            <person name="Proctor R.H."/>
        </authorList>
    </citation>
    <scope>NUCLEOTIDE SEQUENCE [LARGE SCALE GENOMIC DNA]</scope>
    <source>
        <strain evidence="2 3">NRRL 20459</strain>
    </source>
</reference>
<comment type="caution">
    <text evidence="2">The sequence shown here is derived from an EMBL/GenBank/DDBJ whole genome shotgun (WGS) entry which is preliminary data.</text>
</comment>
<proteinExistence type="predicted"/>
<gene>
    <name evidence="2" type="ORF">FALBO_5464</name>
</gene>
<keyword evidence="3" id="KW-1185">Reference proteome</keyword>
<evidence type="ECO:0000256" key="1">
    <source>
        <dbReference type="SAM" id="MobiDB-lite"/>
    </source>
</evidence>
<name>A0A8H4PFH2_9HYPO</name>
<dbReference type="Proteomes" id="UP000554235">
    <property type="component" value="Unassembled WGS sequence"/>
</dbReference>
<feature type="compositionally biased region" description="Basic residues" evidence="1">
    <location>
        <begin position="1"/>
        <end position="17"/>
    </location>
</feature>